<keyword evidence="2" id="KW-1185">Reference proteome</keyword>
<name>A0AAW2AZL9_CULAL</name>
<dbReference type="InterPro" id="IPR011989">
    <property type="entry name" value="ARM-like"/>
</dbReference>
<protein>
    <submittedName>
        <fullName evidence="1">Uncharacterized protein</fullName>
    </submittedName>
</protein>
<dbReference type="EMBL" id="JAWDJR010000003">
    <property type="protein sequence ID" value="KAK9978752.1"/>
    <property type="molecule type" value="Genomic_DNA"/>
</dbReference>
<proteinExistence type="predicted"/>
<dbReference type="Proteomes" id="UP001479290">
    <property type="component" value="Unassembled WGS sequence"/>
</dbReference>
<dbReference type="GO" id="GO:0007127">
    <property type="term" value="P:meiosis I"/>
    <property type="evidence" value="ECO:0007669"/>
    <property type="project" value="TreeGrafter"/>
</dbReference>
<accession>A0AAW2AZL9</accession>
<dbReference type="InterPro" id="IPR016024">
    <property type="entry name" value="ARM-type_fold"/>
</dbReference>
<evidence type="ECO:0000313" key="1">
    <source>
        <dbReference type="EMBL" id="KAK9978752.1"/>
    </source>
</evidence>
<dbReference type="PANTHER" id="PTHR12044">
    <property type="entry name" value="BCL2 INTERACTING MEDIATOR OF CELL DEATH"/>
    <property type="match status" value="1"/>
</dbReference>
<dbReference type="Gene3D" id="1.25.10.10">
    <property type="entry name" value="Leucine-rich Repeat Variant"/>
    <property type="match status" value="1"/>
</dbReference>
<organism evidence="1 2">
    <name type="scientific">Culter alburnus</name>
    <name type="common">Topmouth culter</name>
    <dbReference type="NCBI Taxonomy" id="194366"/>
    <lineage>
        <taxon>Eukaryota</taxon>
        <taxon>Metazoa</taxon>
        <taxon>Chordata</taxon>
        <taxon>Craniata</taxon>
        <taxon>Vertebrata</taxon>
        <taxon>Euteleostomi</taxon>
        <taxon>Actinopterygii</taxon>
        <taxon>Neopterygii</taxon>
        <taxon>Teleostei</taxon>
        <taxon>Ostariophysi</taxon>
        <taxon>Cypriniformes</taxon>
        <taxon>Xenocyprididae</taxon>
        <taxon>Xenocypridinae</taxon>
        <taxon>Culter</taxon>
    </lineage>
</organism>
<dbReference type="AlphaFoldDB" id="A0AAW2AZL9"/>
<evidence type="ECO:0000313" key="2">
    <source>
        <dbReference type="Proteomes" id="UP001479290"/>
    </source>
</evidence>
<dbReference type="SUPFAM" id="SSF48371">
    <property type="entry name" value="ARM repeat"/>
    <property type="match status" value="1"/>
</dbReference>
<comment type="caution">
    <text evidence="1">The sequence shown here is derived from an EMBL/GenBank/DDBJ whole genome shotgun (WGS) entry which is preliminary data.</text>
</comment>
<dbReference type="InterPro" id="IPR052133">
    <property type="entry name" value="Immune_Signaling-Apoptosis_Reg"/>
</dbReference>
<sequence length="156" mass="17393">MCQYSEVVCVLMNLQDGTEDPLPYQPLPLILKKLLLSAQDSLQVVSVRCVCAVLIHAPRRFTAAFIQADLPEFLLEVMSSGCSDVLLWSVFSCLLLLSEDPLFFSQCHAVYGMEPLVRCLKDTLGKSNTEVQKQGLELLSAILDRSNITRLLLSFL</sequence>
<dbReference type="PANTHER" id="PTHR12044:SF14">
    <property type="entry name" value="MEIOTIC DOUBLE-STRANDED BREAK FORMATION PROTEIN 1"/>
    <property type="match status" value="1"/>
</dbReference>
<reference evidence="1 2" key="1">
    <citation type="submission" date="2024-05" db="EMBL/GenBank/DDBJ databases">
        <title>A high-quality chromosomal-level genome assembly of Topmouth culter (Culter alburnus).</title>
        <authorList>
            <person name="Zhao H."/>
        </authorList>
    </citation>
    <scope>NUCLEOTIDE SEQUENCE [LARGE SCALE GENOMIC DNA]</scope>
    <source>
        <strain evidence="1">CATC2023</strain>
        <tissue evidence="1">Muscle</tissue>
    </source>
</reference>
<gene>
    <name evidence="1" type="ORF">ABG768_020491</name>
</gene>